<keyword evidence="2" id="KW-1185">Reference proteome</keyword>
<evidence type="ECO:0000313" key="1">
    <source>
        <dbReference type="EMBL" id="SEM17435.1"/>
    </source>
</evidence>
<sequence>MSNIHKFTDHDKTEQGQKAIALGIKNKQSSSEVDYDYTVQDAADFSWPDINPDLIGHIEPWLCYDKKNDGTTGGWVDLNQFANGQERKLNACLQTLGFPEVLNTDSDSARNILNEIKNSENFEVVAQRYGFKNNQHFSSEDHVASVLIKIEKAEGKAFDAADDFLKEQKVKLDAQMDSHIEAASEGGLLDPINGIDMETWAAANSKIAGGMDSEEVLKVVGTEKPIWDEVSAEWTARMSQDTTFAISKVYSDAFLNSNIGKFAIVETNETSETNTKTNGSALEKVSEDFELYIKIMCHQNMGAAQGKDAASILNEYGLNVTDWSSVGAQWSTKMATDTRMAMKMGELMEKYNAEFATAGAGDDIDF</sequence>
<protein>
    <submittedName>
        <fullName evidence="1">Uncharacterized protein</fullName>
    </submittedName>
</protein>
<organism evidence="1 2">
    <name type="scientific">Aquimarina amphilecti</name>
    <dbReference type="NCBI Taxonomy" id="1038014"/>
    <lineage>
        <taxon>Bacteria</taxon>
        <taxon>Pseudomonadati</taxon>
        <taxon>Bacteroidota</taxon>
        <taxon>Flavobacteriia</taxon>
        <taxon>Flavobacteriales</taxon>
        <taxon>Flavobacteriaceae</taxon>
        <taxon>Aquimarina</taxon>
    </lineage>
</organism>
<dbReference type="Proteomes" id="UP000198521">
    <property type="component" value="Unassembled WGS sequence"/>
</dbReference>
<gene>
    <name evidence="1" type="ORF">SAMN04487910_4320</name>
</gene>
<dbReference type="InterPro" id="IPR046728">
    <property type="entry name" value="DUF6620"/>
</dbReference>
<dbReference type="OrthoDB" id="8662267at2"/>
<dbReference type="STRING" id="1038014.SAMN04487910_4320"/>
<dbReference type="RefSeq" id="WP_091412241.1">
    <property type="nucleotide sequence ID" value="NZ_FOAB01000010.1"/>
</dbReference>
<accession>A0A1H7W8M9</accession>
<name>A0A1H7W8M9_AQUAM</name>
<reference evidence="1 2" key="1">
    <citation type="submission" date="2016-10" db="EMBL/GenBank/DDBJ databases">
        <authorList>
            <person name="de Groot N.N."/>
        </authorList>
    </citation>
    <scope>NUCLEOTIDE SEQUENCE [LARGE SCALE GENOMIC DNA]</scope>
    <source>
        <strain evidence="1 2">DSM 25232</strain>
    </source>
</reference>
<evidence type="ECO:0000313" key="2">
    <source>
        <dbReference type="Proteomes" id="UP000198521"/>
    </source>
</evidence>
<proteinExistence type="predicted"/>
<dbReference type="EMBL" id="FOAB01000010">
    <property type="protein sequence ID" value="SEM17435.1"/>
    <property type="molecule type" value="Genomic_DNA"/>
</dbReference>
<dbReference type="AlphaFoldDB" id="A0A1H7W8M9"/>
<dbReference type="Pfam" id="PF20325">
    <property type="entry name" value="DUF6620"/>
    <property type="match status" value="1"/>
</dbReference>